<dbReference type="InterPro" id="IPR013740">
    <property type="entry name" value="Redoxin"/>
</dbReference>
<dbReference type="PROSITE" id="PS50042">
    <property type="entry name" value="CNMP_BINDING_3"/>
    <property type="match status" value="1"/>
</dbReference>
<dbReference type="PROSITE" id="PS51352">
    <property type="entry name" value="THIOREDOXIN_2"/>
    <property type="match status" value="1"/>
</dbReference>
<organism evidence="7 8">
    <name type="scientific">Aquimarina hainanensis</name>
    <dbReference type="NCBI Taxonomy" id="1578017"/>
    <lineage>
        <taxon>Bacteria</taxon>
        <taxon>Pseudomonadati</taxon>
        <taxon>Bacteroidota</taxon>
        <taxon>Flavobacteriia</taxon>
        <taxon>Flavobacteriales</taxon>
        <taxon>Flavobacteriaceae</taxon>
        <taxon>Aquimarina</taxon>
    </lineage>
</organism>
<dbReference type="PANTHER" id="PTHR42852:SF6">
    <property type="entry name" value="THIOL:DISULFIDE INTERCHANGE PROTEIN DSBE"/>
    <property type="match status" value="1"/>
</dbReference>
<name>A0ABW5N8A2_9FLAO</name>
<evidence type="ECO:0000256" key="4">
    <source>
        <dbReference type="ARBA" id="ARBA00023284"/>
    </source>
</evidence>
<dbReference type="InterPro" id="IPR013766">
    <property type="entry name" value="Thioredoxin_domain"/>
</dbReference>
<feature type="domain" description="Cyclic nucleotide-binding" evidence="5">
    <location>
        <begin position="62"/>
        <end position="163"/>
    </location>
</feature>
<keyword evidence="4" id="KW-0676">Redox-active center</keyword>
<dbReference type="Gene3D" id="3.40.30.10">
    <property type="entry name" value="Glutaredoxin"/>
    <property type="match status" value="1"/>
</dbReference>
<protein>
    <submittedName>
        <fullName evidence="7">TlpA family protein disulfide reductase</fullName>
    </submittedName>
</protein>
<evidence type="ECO:0000256" key="3">
    <source>
        <dbReference type="ARBA" id="ARBA00023157"/>
    </source>
</evidence>
<dbReference type="InterPro" id="IPR036249">
    <property type="entry name" value="Thioredoxin-like_sf"/>
</dbReference>
<comment type="subcellular location">
    <subcellularLocation>
        <location evidence="1">Cell envelope</location>
    </subcellularLocation>
</comment>
<dbReference type="Proteomes" id="UP001597459">
    <property type="component" value="Unassembled WGS sequence"/>
</dbReference>
<keyword evidence="2" id="KW-0201">Cytochrome c-type biogenesis</keyword>
<feature type="domain" description="Thioredoxin" evidence="6">
    <location>
        <begin position="310"/>
        <end position="452"/>
    </location>
</feature>
<dbReference type="InterPro" id="IPR000595">
    <property type="entry name" value="cNMP-bd_dom"/>
</dbReference>
<dbReference type="PANTHER" id="PTHR42852">
    <property type="entry name" value="THIOL:DISULFIDE INTERCHANGE PROTEIN DSBE"/>
    <property type="match status" value="1"/>
</dbReference>
<evidence type="ECO:0000256" key="1">
    <source>
        <dbReference type="ARBA" id="ARBA00004196"/>
    </source>
</evidence>
<dbReference type="InterPro" id="IPR050553">
    <property type="entry name" value="Thioredoxin_ResA/DsbE_sf"/>
</dbReference>
<evidence type="ECO:0000259" key="5">
    <source>
        <dbReference type="PROSITE" id="PS50042"/>
    </source>
</evidence>
<proteinExistence type="predicted"/>
<gene>
    <name evidence="7" type="ORF">ACFSTE_13160</name>
</gene>
<dbReference type="PROSITE" id="PS51257">
    <property type="entry name" value="PROKAR_LIPOPROTEIN"/>
    <property type="match status" value="1"/>
</dbReference>
<evidence type="ECO:0000256" key="2">
    <source>
        <dbReference type="ARBA" id="ARBA00022748"/>
    </source>
</evidence>
<sequence>MKKQIVLVTLMATLFSCKKEEKKAVDYVLISGNIQHHKEDNLILYKDGGIQKIEIEKDGTFLDTLKLEQGYYVLYNGKKGANLFLTPGDNINITVDVDNFDESISFTGEGAGENNYLKNKKRTIFAITGKHKTLFENDVKSFDEKIKKAKDISEKLLASTTEDISETFKVIEKKNILYHYYQQMNDYPYYYDSYKNIEGTPMPASFRKALQELNKDNEEDYKTIGVYKNLIHVYYEDRLKNKETITTAFDEIKNFNSALIQKNIIQYLSEEAIIPGNENVKLIYDRIMEVSQNDSLKKELKAIYSKIEKIEKGKPSPSFTYENINGGTTSLEELRGKYVYIDIWATWCGPCKKELPYLKELEKTFRNKEITFVSISVDEQKDKVKWKKMTEKQKLKGVQLIADKDWDSDFVKKYLVEAIPRFILLDKEGKIITANAKRPSSPELKSTLNGLL</sequence>
<evidence type="ECO:0000259" key="6">
    <source>
        <dbReference type="PROSITE" id="PS51352"/>
    </source>
</evidence>
<dbReference type="SUPFAM" id="SSF52833">
    <property type="entry name" value="Thioredoxin-like"/>
    <property type="match status" value="1"/>
</dbReference>
<keyword evidence="8" id="KW-1185">Reference proteome</keyword>
<dbReference type="Pfam" id="PF08534">
    <property type="entry name" value="Redoxin"/>
    <property type="match status" value="1"/>
</dbReference>
<dbReference type="CDD" id="cd02966">
    <property type="entry name" value="TlpA_like_family"/>
    <property type="match status" value="1"/>
</dbReference>
<evidence type="ECO:0000313" key="7">
    <source>
        <dbReference type="EMBL" id="MFD2591782.1"/>
    </source>
</evidence>
<dbReference type="RefSeq" id="WP_378253501.1">
    <property type="nucleotide sequence ID" value="NZ_JBHSJV010000001.1"/>
</dbReference>
<comment type="caution">
    <text evidence="7">The sequence shown here is derived from an EMBL/GenBank/DDBJ whole genome shotgun (WGS) entry which is preliminary data.</text>
</comment>
<dbReference type="EMBL" id="JBHULX010000022">
    <property type="protein sequence ID" value="MFD2591782.1"/>
    <property type="molecule type" value="Genomic_DNA"/>
</dbReference>
<evidence type="ECO:0000313" key="8">
    <source>
        <dbReference type="Proteomes" id="UP001597459"/>
    </source>
</evidence>
<accession>A0ABW5N8A2</accession>
<keyword evidence="3" id="KW-1015">Disulfide bond</keyword>
<reference evidence="8" key="1">
    <citation type="journal article" date="2019" name="Int. J. Syst. Evol. Microbiol.">
        <title>The Global Catalogue of Microorganisms (GCM) 10K type strain sequencing project: providing services to taxonomists for standard genome sequencing and annotation.</title>
        <authorList>
            <consortium name="The Broad Institute Genomics Platform"/>
            <consortium name="The Broad Institute Genome Sequencing Center for Infectious Disease"/>
            <person name="Wu L."/>
            <person name="Ma J."/>
        </authorList>
    </citation>
    <scope>NUCLEOTIDE SEQUENCE [LARGE SCALE GENOMIC DNA]</scope>
    <source>
        <strain evidence="8">KCTC 42423</strain>
    </source>
</reference>